<organism evidence="4 5">
    <name type="scientific">Coprinopsis cinerea (strain Okayama-7 / 130 / ATCC MYA-4618 / FGSC 9003)</name>
    <name type="common">Inky cap fungus</name>
    <name type="synonym">Hormographiella aspergillata</name>
    <dbReference type="NCBI Taxonomy" id="240176"/>
    <lineage>
        <taxon>Eukaryota</taxon>
        <taxon>Fungi</taxon>
        <taxon>Dikarya</taxon>
        <taxon>Basidiomycota</taxon>
        <taxon>Agaricomycotina</taxon>
        <taxon>Agaricomycetes</taxon>
        <taxon>Agaricomycetidae</taxon>
        <taxon>Agaricales</taxon>
        <taxon>Agaricineae</taxon>
        <taxon>Psathyrellaceae</taxon>
        <taxon>Coprinopsis</taxon>
    </lineage>
</organism>
<gene>
    <name evidence="4" type="ORF">CC1G_03116</name>
</gene>
<dbReference type="PANTHER" id="PTHR10039">
    <property type="entry name" value="AMELOGENIN"/>
    <property type="match status" value="1"/>
</dbReference>
<keyword evidence="1" id="KW-0677">Repeat</keyword>
<dbReference type="PANTHER" id="PTHR10039:SF16">
    <property type="entry name" value="GPI INOSITOL-DEACYLASE"/>
    <property type="match status" value="1"/>
</dbReference>
<dbReference type="AlphaFoldDB" id="A8PF00"/>
<dbReference type="Gene3D" id="3.40.50.300">
    <property type="entry name" value="P-loop containing nucleotide triphosphate hydrolases"/>
    <property type="match status" value="1"/>
</dbReference>
<dbReference type="SUPFAM" id="SSF52540">
    <property type="entry name" value="P-loop containing nucleoside triphosphate hydrolases"/>
    <property type="match status" value="1"/>
</dbReference>
<sequence>MNPTSSATKPRQRKRDRVQNLFSKLGIGSRPDSPTPSISQSGSSSARDLNLDVRGRQGEISVPTEDPPQSTTVAQSTDGDRPITEDALSVGGKEIQPTDIASIGDRAHTRPQSSADTTIAPTTRTNAADTPVMSSADGDVTTPGIATDEGSVPSTARTIFYGTKEVLRVIKETTDVFPLVKSVAAAMLEILNMFDTVEDNRDEVKKLLIQDRLGGLARMLEQKVSEMKRKLDDSKVKRVFNATEDEKEIQRAVEEVRFAIEIAMLDVSISGHRVTVQVAEGMGWVKEKVVETRDMVAGAKEVVEWLKKNEYLKRIKTVTGAEFKQGDRQGCIPGTRVALLASLLRWAKDPTSPSIFWLCGMAGTGKTTVSETFCTQLRVEGLLGASFFCSLDDAARRDVRRIIPSLARSLARARPKFAEQLVKTLESDEYPDDPIAMNLEDQYRVLILDPVRQAFDADMPLTLSIDALDECPKDAIKLLLKAILSQSSPPSLKVFLTSRPEDHLEDRFTSYDKHRQLLLHDVEQHIVQADIAVYPRHALLQISDLEGHVQFSLSLTHCAQLTLLDSSMPMNQTVLCAAASPWK</sequence>
<evidence type="ECO:0000313" key="5">
    <source>
        <dbReference type="Proteomes" id="UP000001861"/>
    </source>
</evidence>
<protein>
    <recommendedName>
        <fullName evidence="3">Nephrocystin 3-like N-terminal domain-containing protein</fullName>
    </recommendedName>
</protein>
<dbReference type="Proteomes" id="UP000001861">
    <property type="component" value="Unassembled WGS sequence"/>
</dbReference>
<dbReference type="InterPro" id="IPR056884">
    <property type="entry name" value="NPHP3-like_N"/>
</dbReference>
<name>A8PF00_COPC7</name>
<dbReference type="KEGG" id="cci:CC1G_03116"/>
<feature type="region of interest" description="Disordered" evidence="2">
    <location>
        <begin position="1"/>
        <end position="83"/>
    </location>
</feature>
<evidence type="ECO:0000259" key="3">
    <source>
        <dbReference type="Pfam" id="PF24883"/>
    </source>
</evidence>
<dbReference type="OMA" id="THETIYN"/>
<reference evidence="4 5" key="1">
    <citation type="journal article" date="2010" name="Proc. Natl. Acad. Sci. U.S.A.">
        <title>Insights into evolution of multicellular fungi from the assembled chromosomes of the mushroom Coprinopsis cinerea (Coprinus cinereus).</title>
        <authorList>
            <person name="Stajich J.E."/>
            <person name="Wilke S.K."/>
            <person name="Ahren D."/>
            <person name="Au C.H."/>
            <person name="Birren B.W."/>
            <person name="Borodovsky M."/>
            <person name="Burns C."/>
            <person name="Canback B."/>
            <person name="Casselton L.A."/>
            <person name="Cheng C.K."/>
            <person name="Deng J."/>
            <person name="Dietrich F.S."/>
            <person name="Fargo D.C."/>
            <person name="Farman M.L."/>
            <person name="Gathman A.C."/>
            <person name="Goldberg J."/>
            <person name="Guigo R."/>
            <person name="Hoegger P.J."/>
            <person name="Hooker J.B."/>
            <person name="Huggins A."/>
            <person name="James T.Y."/>
            <person name="Kamada T."/>
            <person name="Kilaru S."/>
            <person name="Kodira C."/>
            <person name="Kues U."/>
            <person name="Kupfer D."/>
            <person name="Kwan H.S."/>
            <person name="Lomsadze A."/>
            <person name="Li W."/>
            <person name="Lilly W.W."/>
            <person name="Ma L.J."/>
            <person name="Mackey A.J."/>
            <person name="Manning G."/>
            <person name="Martin F."/>
            <person name="Muraguchi H."/>
            <person name="Natvig D.O."/>
            <person name="Palmerini H."/>
            <person name="Ramesh M.A."/>
            <person name="Rehmeyer C.J."/>
            <person name="Roe B.A."/>
            <person name="Shenoy N."/>
            <person name="Stanke M."/>
            <person name="Ter-Hovhannisyan V."/>
            <person name="Tunlid A."/>
            <person name="Velagapudi R."/>
            <person name="Vision T.J."/>
            <person name="Zeng Q."/>
            <person name="Zolan M.E."/>
            <person name="Pukkila P.J."/>
        </authorList>
    </citation>
    <scope>NUCLEOTIDE SEQUENCE [LARGE SCALE GENOMIC DNA]</scope>
    <source>
        <strain evidence="5">Okayama-7 / 130 / ATCC MYA-4618 / FGSC 9003</strain>
    </source>
</reference>
<dbReference type="EMBL" id="AACS02000008">
    <property type="protein sequence ID" value="EAU80940.1"/>
    <property type="molecule type" value="Genomic_DNA"/>
</dbReference>
<feature type="compositionally biased region" description="Low complexity" evidence="2">
    <location>
        <begin position="35"/>
        <end position="45"/>
    </location>
</feature>
<feature type="compositionally biased region" description="Polar residues" evidence="2">
    <location>
        <begin position="110"/>
        <end position="128"/>
    </location>
</feature>
<proteinExistence type="predicted"/>
<dbReference type="OrthoDB" id="3269932at2759"/>
<dbReference type="GeneID" id="6017542"/>
<dbReference type="InterPro" id="IPR059179">
    <property type="entry name" value="MLKL-like_MCAfunc"/>
</dbReference>
<dbReference type="InParanoid" id="A8PF00"/>
<dbReference type="Pfam" id="PF24883">
    <property type="entry name" value="NPHP3_N"/>
    <property type="match status" value="1"/>
</dbReference>
<dbReference type="RefSeq" id="XP_001840887.1">
    <property type="nucleotide sequence ID" value="XM_001840835.1"/>
</dbReference>
<feature type="compositionally biased region" description="Polar residues" evidence="2">
    <location>
        <begin position="67"/>
        <end position="77"/>
    </location>
</feature>
<feature type="region of interest" description="Disordered" evidence="2">
    <location>
        <begin position="98"/>
        <end position="151"/>
    </location>
</feature>
<accession>A8PF00</accession>
<dbReference type="eggNOG" id="KOG0266">
    <property type="taxonomic scope" value="Eukaryota"/>
</dbReference>
<dbReference type="VEuPathDB" id="FungiDB:CC1G_03116"/>
<dbReference type="CDD" id="cd21037">
    <property type="entry name" value="MLKL_NTD"/>
    <property type="match status" value="1"/>
</dbReference>
<dbReference type="InterPro" id="IPR027417">
    <property type="entry name" value="P-loop_NTPase"/>
</dbReference>
<evidence type="ECO:0000313" key="4">
    <source>
        <dbReference type="EMBL" id="EAU80940.1"/>
    </source>
</evidence>
<evidence type="ECO:0000256" key="2">
    <source>
        <dbReference type="SAM" id="MobiDB-lite"/>
    </source>
</evidence>
<comment type="caution">
    <text evidence="4">The sequence shown here is derived from an EMBL/GenBank/DDBJ whole genome shotgun (WGS) entry which is preliminary data.</text>
</comment>
<keyword evidence="5" id="KW-1185">Reference proteome</keyword>
<evidence type="ECO:0000256" key="1">
    <source>
        <dbReference type="ARBA" id="ARBA00022737"/>
    </source>
</evidence>
<feature type="domain" description="Nephrocystin 3-like N-terminal" evidence="3">
    <location>
        <begin position="343"/>
        <end position="499"/>
    </location>
</feature>